<dbReference type="PANTHER" id="PTHR31563">
    <property type="entry name" value="ION CHANNEL POLLUX-RELATED"/>
    <property type="match status" value="1"/>
</dbReference>
<dbReference type="Proteomes" id="UP001172457">
    <property type="component" value="Chromosome 8"/>
</dbReference>
<keyword evidence="1" id="KW-0472">Membrane</keyword>
<evidence type="ECO:0000313" key="2">
    <source>
        <dbReference type="EMBL" id="KAJ9536990.1"/>
    </source>
</evidence>
<dbReference type="EMBL" id="JARYMX010000008">
    <property type="protein sequence ID" value="KAJ9536990.1"/>
    <property type="molecule type" value="Genomic_DNA"/>
</dbReference>
<name>A0AA38W357_9ASTR</name>
<proteinExistence type="predicted"/>
<dbReference type="InterPro" id="IPR044849">
    <property type="entry name" value="CASTOR/POLLUX/SYM8-like"/>
</dbReference>
<keyword evidence="1" id="KW-1133">Transmembrane helix</keyword>
<dbReference type="GO" id="GO:0006811">
    <property type="term" value="P:monoatomic ion transport"/>
    <property type="evidence" value="ECO:0007669"/>
    <property type="project" value="InterPro"/>
</dbReference>
<accession>A0AA38W357</accession>
<gene>
    <name evidence="2" type="ORF">OSB04_029723</name>
</gene>
<evidence type="ECO:0000256" key="1">
    <source>
        <dbReference type="SAM" id="Phobius"/>
    </source>
</evidence>
<dbReference type="PANTHER" id="PTHR31563:SF13">
    <property type="entry name" value="ION CHANNEL POLLUX-LIKE 1-RELATED"/>
    <property type="match status" value="1"/>
</dbReference>
<organism evidence="2 3">
    <name type="scientific">Centaurea solstitialis</name>
    <name type="common">yellow star-thistle</name>
    <dbReference type="NCBI Taxonomy" id="347529"/>
    <lineage>
        <taxon>Eukaryota</taxon>
        <taxon>Viridiplantae</taxon>
        <taxon>Streptophyta</taxon>
        <taxon>Embryophyta</taxon>
        <taxon>Tracheophyta</taxon>
        <taxon>Spermatophyta</taxon>
        <taxon>Magnoliopsida</taxon>
        <taxon>eudicotyledons</taxon>
        <taxon>Gunneridae</taxon>
        <taxon>Pentapetalae</taxon>
        <taxon>asterids</taxon>
        <taxon>campanulids</taxon>
        <taxon>Asterales</taxon>
        <taxon>Asteraceae</taxon>
        <taxon>Carduoideae</taxon>
        <taxon>Cardueae</taxon>
        <taxon>Centaureinae</taxon>
        <taxon>Centaurea</taxon>
    </lineage>
</organism>
<evidence type="ECO:0000313" key="3">
    <source>
        <dbReference type="Proteomes" id="UP001172457"/>
    </source>
</evidence>
<keyword evidence="1" id="KW-0812">Transmembrane</keyword>
<sequence length="238" mass="27095">MDISKNSKDLSESSTISCCWINSSTLRANYMFKNYRAKPEVMKASHKIGSVMNLHIMKSFEWQLLKLKLDYPQVNQTKIMMAALVSCLLVRLMHQHHGKLATVALQQLLSSIIRSFAAPGLPFACMSDSLNKPTPLQLDVSLPSWNDIKWNFSRLAYLFDIQLERNVSTFLIVLILACFSFVFIGGLLFYKYRYGESGLFNKLLGGSFMQKANDAGRAVDEMALTFLEAHDRSNFKRE</sequence>
<comment type="caution">
    <text evidence="2">The sequence shown here is derived from an EMBL/GenBank/DDBJ whole genome shotgun (WGS) entry which is preliminary data.</text>
</comment>
<reference evidence="2" key="1">
    <citation type="submission" date="2023-03" db="EMBL/GenBank/DDBJ databases">
        <title>Chromosome-scale reference genome and RAD-based genetic map of yellow starthistle (Centaurea solstitialis) reveal putative structural variation and QTLs associated with invader traits.</title>
        <authorList>
            <person name="Reatini B."/>
            <person name="Cang F.A."/>
            <person name="Jiang Q."/>
            <person name="Mckibben M.T.W."/>
            <person name="Barker M.S."/>
            <person name="Rieseberg L.H."/>
            <person name="Dlugosch K.M."/>
        </authorList>
    </citation>
    <scope>NUCLEOTIDE SEQUENCE</scope>
    <source>
        <strain evidence="2">CAN-66</strain>
        <tissue evidence="2">Leaf</tissue>
    </source>
</reference>
<dbReference type="AlphaFoldDB" id="A0AA38W357"/>
<protein>
    <submittedName>
        <fullName evidence="2">Uncharacterized protein</fullName>
    </submittedName>
</protein>
<feature type="transmembrane region" description="Helical" evidence="1">
    <location>
        <begin position="170"/>
        <end position="190"/>
    </location>
</feature>
<keyword evidence="3" id="KW-1185">Reference proteome</keyword>